<proteinExistence type="predicted"/>
<dbReference type="PANTHER" id="PTHR22946">
    <property type="entry name" value="DIENELACTONE HYDROLASE DOMAIN-CONTAINING PROTEIN-RELATED"/>
    <property type="match status" value="1"/>
</dbReference>
<dbReference type="Gene3D" id="3.40.50.1820">
    <property type="entry name" value="alpha/beta hydrolase"/>
    <property type="match status" value="1"/>
</dbReference>
<dbReference type="RefSeq" id="WP_210042618.1">
    <property type="nucleotide sequence ID" value="NZ_JAFFZW010000005.1"/>
</dbReference>
<keyword evidence="3" id="KW-1185">Reference proteome</keyword>
<dbReference type="Proteomes" id="UP000673197">
    <property type="component" value="Unassembled WGS sequence"/>
</dbReference>
<comment type="caution">
    <text evidence="2">The sequence shown here is derived from an EMBL/GenBank/DDBJ whole genome shotgun (WGS) entry which is preliminary data.</text>
</comment>
<protein>
    <recommendedName>
        <fullName evidence="4">Alpha/beta hydrolase</fullName>
    </recommendedName>
</protein>
<evidence type="ECO:0000313" key="2">
    <source>
        <dbReference type="EMBL" id="MBP0946843.1"/>
    </source>
</evidence>
<sequence length="376" mass="40510">MQRLISLALGLMLYVGQAHSETNVREEQLLLPIHAGAHVENIEALVVRPVDGEKLPIALIVNGSSAEDPSAAHADWLSSMAHDFAHRGWLAVSMVWPGYGHSTGRFMNEGGNCAAPQVADFLEAHGEELGAALAALRQRPDVDPTLALGVGISIGGASMLNLGARSGHPLAAIINISGGVYHYSKAGTADPDCSLYQADLIRTVTRFGAGNSTPTLWIYAKNDPFFGPDLVDQMIAGYRSQGGVADLVMLAPFGKDGHTLFKNEASVLINPHIDDFLRRNRLPAMNHSALMPLLSRLIPTESTRAQTYLLSVTEKAMAMSGNSSKIYWYYGARTIDEAREKALTRCRKDNGDSCRIVVENQSLIAGWQAVVSPPSK</sequence>
<keyword evidence="1" id="KW-0732">Signal</keyword>
<organism evidence="2 3">
    <name type="scientific">Pseudomonas alliivorans</name>
    <dbReference type="NCBI Taxonomy" id="2810613"/>
    <lineage>
        <taxon>Bacteria</taxon>
        <taxon>Pseudomonadati</taxon>
        <taxon>Pseudomonadota</taxon>
        <taxon>Gammaproteobacteria</taxon>
        <taxon>Pseudomonadales</taxon>
        <taxon>Pseudomonadaceae</taxon>
        <taxon>Pseudomonas</taxon>
    </lineage>
</organism>
<dbReference type="InterPro" id="IPR050261">
    <property type="entry name" value="FrsA_esterase"/>
</dbReference>
<gene>
    <name evidence="2" type="ORF">JTJ32_16065</name>
</gene>
<evidence type="ECO:0000256" key="1">
    <source>
        <dbReference type="SAM" id="SignalP"/>
    </source>
</evidence>
<dbReference type="InterPro" id="IPR029058">
    <property type="entry name" value="AB_hydrolase_fold"/>
</dbReference>
<feature type="signal peptide" evidence="1">
    <location>
        <begin position="1"/>
        <end position="20"/>
    </location>
</feature>
<reference evidence="2 3" key="1">
    <citation type="journal article" date="2022" name="Syst. Appl. Microbiol.">
        <title>Pseudomonas alliivorans sp. nov., a plant-pathogenic bacterium isolated from onion foliage in Georgia, USA.</title>
        <authorList>
            <person name="Zhao M."/>
            <person name="Tyson C."/>
            <person name="Chen H.C."/>
            <person name="Paudel S."/>
            <person name="Gitaitis R."/>
            <person name="Kvitko B."/>
            <person name="Dutta B."/>
        </authorList>
    </citation>
    <scope>NUCLEOTIDE SEQUENCE [LARGE SCALE GENOMIC DNA]</scope>
    <source>
        <strain evidence="2 3">20GA0068</strain>
    </source>
</reference>
<dbReference type="SUPFAM" id="SSF53474">
    <property type="entry name" value="alpha/beta-Hydrolases"/>
    <property type="match status" value="1"/>
</dbReference>
<dbReference type="EMBL" id="JAFFZW010000005">
    <property type="protein sequence ID" value="MBP0946843.1"/>
    <property type="molecule type" value="Genomic_DNA"/>
</dbReference>
<evidence type="ECO:0000313" key="3">
    <source>
        <dbReference type="Proteomes" id="UP000673197"/>
    </source>
</evidence>
<feature type="chain" id="PRO_5045919812" description="Alpha/beta hydrolase" evidence="1">
    <location>
        <begin position="21"/>
        <end position="376"/>
    </location>
</feature>
<accession>A0ABS4C897</accession>
<evidence type="ECO:0008006" key="4">
    <source>
        <dbReference type="Google" id="ProtNLM"/>
    </source>
</evidence>
<name>A0ABS4C897_9PSED</name>